<gene>
    <name evidence="2" type="ORF">GCM10010136_01290</name>
</gene>
<keyword evidence="1" id="KW-0812">Transmembrane</keyword>
<protein>
    <submittedName>
        <fullName evidence="2">Uncharacterized protein</fullName>
    </submittedName>
</protein>
<dbReference type="EMBL" id="BMZO01000001">
    <property type="protein sequence ID" value="GHC60964.1"/>
    <property type="molecule type" value="Genomic_DNA"/>
</dbReference>
<dbReference type="Proteomes" id="UP000641137">
    <property type="component" value="Unassembled WGS sequence"/>
</dbReference>
<dbReference type="RefSeq" id="WP_189486813.1">
    <property type="nucleotide sequence ID" value="NZ_BMZO01000001.1"/>
</dbReference>
<keyword evidence="1" id="KW-0472">Membrane</keyword>
<feature type="transmembrane region" description="Helical" evidence="1">
    <location>
        <begin position="6"/>
        <end position="25"/>
    </location>
</feature>
<proteinExistence type="predicted"/>
<evidence type="ECO:0000256" key="1">
    <source>
        <dbReference type="SAM" id="Phobius"/>
    </source>
</evidence>
<sequence length="48" mass="5352">MQKNTLYLLVGALLVIVVGLGIYVYQEESQPSGVEMRIDQNGVQIEEN</sequence>
<keyword evidence="3" id="KW-1185">Reference proteome</keyword>
<name>A0A8J3DFF2_9HYPH</name>
<evidence type="ECO:0000313" key="2">
    <source>
        <dbReference type="EMBL" id="GHC60964.1"/>
    </source>
</evidence>
<organism evidence="2 3">
    <name type="scientific">Limoniibacter endophyticus</name>
    <dbReference type="NCBI Taxonomy" id="1565040"/>
    <lineage>
        <taxon>Bacteria</taxon>
        <taxon>Pseudomonadati</taxon>
        <taxon>Pseudomonadota</taxon>
        <taxon>Alphaproteobacteria</taxon>
        <taxon>Hyphomicrobiales</taxon>
        <taxon>Bartonellaceae</taxon>
        <taxon>Limoniibacter</taxon>
    </lineage>
</organism>
<comment type="caution">
    <text evidence="2">The sequence shown here is derived from an EMBL/GenBank/DDBJ whole genome shotgun (WGS) entry which is preliminary data.</text>
</comment>
<evidence type="ECO:0000313" key="3">
    <source>
        <dbReference type="Proteomes" id="UP000641137"/>
    </source>
</evidence>
<keyword evidence="1" id="KW-1133">Transmembrane helix</keyword>
<dbReference type="AlphaFoldDB" id="A0A8J3DFF2"/>
<reference evidence="2" key="1">
    <citation type="journal article" date="2014" name="Int. J. Syst. Evol. Microbiol.">
        <title>Complete genome sequence of Corynebacterium casei LMG S-19264T (=DSM 44701T), isolated from a smear-ripened cheese.</title>
        <authorList>
            <consortium name="US DOE Joint Genome Institute (JGI-PGF)"/>
            <person name="Walter F."/>
            <person name="Albersmeier A."/>
            <person name="Kalinowski J."/>
            <person name="Ruckert C."/>
        </authorList>
    </citation>
    <scope>NUCLEOTIDE SEQUENCE</scope>
    <source>
        <strain evidence="2">KCTC 42097</strain>
    </source>
</reference>
<accession>A0A8J3DFF2</accession>
<reference evidence="2" key="2">
    <citation type="submission" date="2020-09" db="EMBL/GenBank/DDBJ databases">
        <authorList>
            <person name="Sun Q."/>
            <person name="Kim S."/>
        </authorList>
    </citation>
    <scope>NUCLEOTIDE SEQUENCE</scope>
    <source>
        <strain evidence="2">KCTC 42097</strain>
    </source>
</reference>